<organism evidence="2 3">
    <name type="scientific">Micavibrio aeruginosavorus</name>
    <dbReference type="NCBI Taxonomy" id="349221"/>
    <lineage>
        <taxon>Bacteria</taxon>
        <taxon>Pseudomonadati</taxon>
        <taxon>Bdellovibrionota</taxon>
        <taxon>Bdellovibrionia</taxon>
        <taxon>Bdellovibrionales</taxon>
        <taxon>Pseudobdellovibrionaceae</taxon>
        <taxon>Micavibrio</taxon>
    </lineage>
</organism>
<proteinExistence type="predicted"/>
<name>A0A2W5PT26_9BACT</name>
<comment type="caution">
    <text evidence="2">The sequence shown here is derived from an EMBL/GenBank/DDBJ whole genome shotgun (WGS) entry which is preliminary data.</text>
</comment>
<dbReference type="InterPro" id="IPR052564">
    <property type="entry name" value="N-acetyltrans/Recomb-assoc"/>
</dbReference>
<accession>A0A2W5PT26</accession>
<dbReference type="PANTHER" id="PTHR43451:SF1">
    <property type="entry name" value="ACETYLTRANSFERASE"/>
    <property type="match status" value="1"/>
</dbReference>
<dbReference type="InterPro" id="IPR000182">
    <property type="entry name" value="GNAT_dom"/>
</dbReference>
<feature type="domain" description="N-acetyltransferase" evidence="1">
    <location>
        <begin position="4"/>
        <end position="158"/>
    </location>
</feature>
<evidence type="ECO:0000313" key="2">
    <source>
        <dbReference type="EMBL" id="PZQ45593.1"/>
    </source>
</evidence>
<keyword evidence="2" id="KW-0808">Transferase</keyword>
<dbReference type="Gene3D" id="3.40.630.30">
    <property type="match status" value="1"/>
</dbReference>
<dbReference type="CDD" id="cd04301">
    <property type="entry name" value="NAT_SF"/>
    <property type="match status" value="1"/>
</dbReference>
<dbReference type="GO" id="GO:0016747">
    <property type="term" value="F:acyltransferase activity, transferring groups other than amino-acyl groups"/>
    <property type="evidence" value="ECO:0007669"/>
    <property type="project" value="InterPro"/>
</dbReference>
<reference evidence="2 3" key="1">
    <citation type="submission" date="2017-08" db="EMBL/GenBank/DDBJ databases">
        <title>Infants hospitalized years apart are colonized by the same room-sourced microbial strains.</title>
        <authorList>
            <person name="Brooks B."/>
            <person name="Olm M.R."/>
            <person name="Firek B.A."/>
            <person name="Baker R."/>
            <person name="Thomas B.C."/>
            <person name="Morowitz M.J."/>
            <person name="Banfield J.F."/>
        </authorList>
    </citation>
    <scope>NUCLEOTIDE SEQUENCE [LARGE SCALE GENOMIC DNA]</scope>
    <source>
        <strain evidence="2">S2_005_002_R2_29</strain>
    </source>
</reference>
<dbReference type="SUPFAM" id="SSF55729">
    <property type="entry name" value="Acyl-CoA N-acyltransferases (Nat)"/>
    <property type="match status" value="1"/>
</dbReference>
<dbReference type="AlphaFoldDB" id="A0A2W5PT26"/>
<dbReference type="PROSITE" id="PS51186">
    <property type="entry name" value="GNAT"/>
    <property type="match status" value="1"/>
</dbReference>
<evidence type="ECO:0000313" key="3">
    <source>
        <dbReference type="Proteomes" id="UP000249417"/>
    </source>
</evidence>
<dbReference type="PANTHER" id="PTHR43451">
    <property type="entry name" value="ACETYLTRANSFERASE (GNAT) FAMILY PROTEIN"/>
    <property type="match status" value="1"/>
</dbReference>
<protein>
    <submittedName>
        <fullName evidence="2">GNAT family N-acetyltransferase</fullName>
    </submittedName>
</protein>
<dbReference type="Proteomes" id="UP000249417">
    <property type="component" value="Unassembled WGS sequence"/>
</dbReference>
<dbReference type="EMBL" id="QFQB01000044">
    <property type="protein sequence ID" value="PZQ45593.1"/>
    <property type="molecule type" value="Genomic_DNA"/>
</dbReference>
<dbReference type="Pfam" id="PF13673">
    <property type="entry name" value="Acetyltransf_10"/>
    <property type="match status" value="1"/>
</dbReference>
<sequence length="161" mass="17849">MSKIYIREAKEDDAQEIAKVICASIIDLCVDDHRNDESILEDWLSNKNAETVKGWVSSNPGGILVGELSDKIVSVGGVLPDGYITLNYIHPDFRFMGISKNMLMKLEERIMSLNLKTATLTSTQTAHSFYRSQGFIDSAPPTVGFGNKASYPMNKNVSTDR</sequence>
<gene>
    <name evidence="2" type="ORF">DI551_06940</name>
</gene>
<evidence type="ECO:0000259" key="1">
    <source>
        <dbReference type="PROSITE" id="PS51186"/>
    </source>
</evidence>
<dbReference type="InterPro" id="IPR016181">
    <property type="entry name" value="Acyl_CoA_acyltransferase"/>
</dbReference>